<dbReference type="PANTHER" id="PTHR19959">
    <property type="entry name" value="KINESIN LIGHT CHAIN"/>
    <property type="match status" value="1"/>
</dbReference>
<dbReference type="InterPro" id="IPR027417">
    <property type="entry name" value="P-loop_NTPase"/>
</dbReference>
<feature type="compositionally biased region" description="Low complexity" evidence="1">
    <location>
        <begin position="276"/>
        <end position="293"/>
    </location>
</feature>
<dbReference type="PANTHER" id="PTHR19959:SF119">
    <property type="entry name" value="FUNGAL LIPASE-LIKE DOMAIN-CONTAINING PROTEIN"/>
    <property type="match status" value="1"/>
</dbReference>
<dbReference type="SMART" id="SM00028">
    <property type="entry name" value="TPR"/>
    <property type="match status" value="4"/>
</dbReference>
<dbReference type="SUPFAM" id="SSF48452">
    <property type="entry name" value="TPR-like"/>
    <property type="match status" value="2"/>
</dbReference>
<sequence>MPMWRPPHPDSRLRAQRAKVSAAGLLDPALRIVPFTGRDAELAELQAWCRERPRVQVRFVTGTGGVGKSRLAIEFAARLRRRGWACVWPEPDDSPAEIAAACRGGRVLVVVDDAAAHPRLAEQLGALAGGGEGRLRVILLGRTGREWWTRLRWACDLWAGPETVPTSQVHLAPPRTPVATMVAIARRAFARSAFARRSGVRRKLGPAGLAVPEVREGPEPAPVLDVHAAALATLLRGGGVADVSRGVGALLDVEREGWAAPDEEIAGAMLRGLEFGPARPSRGASGRAPAGRRTSPASGPGGLPNRLAELHVARTLAADLARVRACTTGLDAPQAFRVALFAHRLDVDDPGVPEAARLATVLLERVAEALPDDAEALARVLRLFGRRPLPRDVAVGLAERLTAVVGRRDDPDPAGPAVTPEVADATATLARALGAPETYDEVPPSAQEAVTAWRELAARDPDRYRVPLLEARTVMAGVLFGKGRYAESLQVSDEVASACRAAPAEERVWMDPMLANALNGMAISYDFLGRPEQVEVCHTASVATLRRLVARDPAAHEAMLALVLANTVGQVELGRAADVIDGLRESVEIRRRLTLRRPGEHEQYLAFALSNLSDAAAQLDRPAEAVAAAREALAIRRRFARQDPVGMRWLVAWSLAGLGSLLSDRGRAAEAAGLEEESVRIRRELAEETPQRYRDMLATSCSNLAVTYARLGRFTEALPLEEEAVGIRRDLAGRVPGRYEEDLARSLSRLSVRLTEANRPLDAVAPATEAVSMLRDLARSKRPHHQDGLAVALTNLATVLRSLGRAEAATAAVREAFALRDESVELVERERGRWSSPARSADVLVDIEEGGAPASS</sequence>
<evidence type="ECO:0000259" key="2">
    <source>
        <dbReference type="Pfam" id="PF25199"/>
    </source>
</evidence>
<dbReference type="Gene3D" id="1.25.40.10">
    <property type="entry name" value="Tetratricopeptide repeat domain"/>
    <property type="match status" value="2"/>
</dbReference>
<dbReference type="InterPro" id="IPR011990">
    <property type="entry name" value="TPR-like_helical_dom_sf"/>
</dbReference>
<evidence type="ECO:0000256" key="1">
    <source>
        <dbReference type="SAM" id="MobiDB-lite"/>
    </source>
</evidence>
<keyword evidence="4" id="KW-1185">Reference proteome</keyword>
<dbReference type="InterPro" id="IPR057574">
    <property type="entry name" value="nSTAND_NTPase5_dom"/>
</dbReference>
<reference evidence="3 4" key="1">
    <citation type="submission" date="2018-11" db="EMBL/GenBank/DDBJ databases">
        <title>Sequencing the genomes of 1000 actinobacteria strains.</title>
        <authorList>
            <person name="Klenk H.-P."/>
        </authorList>
    </citation>
    <scope>NUCLEOTIDE SEQUENCE [LARGE SCALE GENOMIC DNA]</scope>
    <source>
        <strain evidence="3 4">DSM 15700</strain>
    </source>
</reference>
<accession>A0A3N4YIY0</accession>
<dbReference type="Pfam" id="PF25199">
    <property type="entry name" value="nSTAND_NTPase5"/>
    <property type="match status" value="1"/>
</dbReference>
<evidence type="ECO:0000313" key="3">
    <source>
        <dbReference type="EMBL" id="RPF21099.1"/>
    </source>
</evidence>
<gene>
    <name evidence="3" type="ORF">EDD34_1718</name>
</gene>
<name>A0A3N4YIY0_9MICO</name>
<organism evidence="3 4">
    <name type="scientific">Myceligenerans xiligouense</name>
    <dbReference type="NCBI Taxonomy" id="253184"/>
    <lineage>
        <taxon>Bacteria</taxon>
        <taxon>Bacillati</taxon>
        <taxon>Actinomycetota</taxon>
        <taxon>Actinomycetes</taxon>
        <taxon>Micrococcales</taxon>
        <taxon>Promicromonosporaceae</taxon>
        <taxon>Myceligenerans</taxon>
    </lineage>
</organism>
<dbReference type="SUPFAM" id="SSF52540">
    <property type="entry name" value="P-loop containing nucleoside triphosphate hydrolases"/>
    <property type="match status" value="1"/>
</dbReference>
<proteinExistence type="predicted"/>
<dbReference type="Pfam" id="PF13374">
    <property type="entry name" value="TPR_10"/>
    <property type="match status" value="4"/>
</dbReference>
<feature type="region of interest" description="Disordered" evidence="1">
    <location>
        <begin position="276"/>
        <end position="304"/>
    </location>
</feature>
<evidence type="ECO:0000313" key="4">
    <source>
        <dbReference type="Proteomes" id="UP000280501"/>
    </source>
</evidence>
<dbReference type="Proteomes" id="UP000280501">
    <property type="component" value="Unassembled WGS sequence"/>
</dbReference>
<dbReference type="EMBL" id="RKQZ01000001">
    <property type="protein sequence ID" value="RPF21099.1"/>
    <property type="molecule type" value="Genomic_DNA"/>
</dbReference>
<dbReference type="AlphaFoldDB" id="A0A3N4YIY0"/>
<comment type="caution">
    <text evidence="3">The sequence shown here is derived from an EMBL/GenBank/DDBJ whole genome shotgun (WGS) entry which is preliminary data.</text>
</comment>
<protein>
    <submittedName>
        <fullName evidence="3">Tetratricopeptide repeat protein</fullName>
    </submittedName>
</protein>
<dbReference type="Gene3D" id="3.40.50.300">
    <property type="entry name" value="P-loop containing nucleotide triphosphate hydrolases"/>
    <property type="match status" value="1"/>
</dbReference>
<feature type="domain" description="Novel STAND NTPase 5" evidence="2">
    <location>
        <begin position="44"/>
        <end position="150"/>
    </location>
</feature>
<dbReference type="InterPro" id="IPR019734">
    <property type="entry name" value="TPR_rpt"/>
</dbReference>